<evidence type="ECO:0000313" key="5">
    <source>
        <dbReference type="EMBL" id="SAL12192.1"/>
    </source>
</evidence>
<dbReference type="AlphaFoldDB" id="A0A158EXD5"/>
<feature type="domain" description="Glycosyl transferase family 1" evidence="3">
    <location>
        <begin position="190"/>
        <end position="330"/>
    </location>
</feature>
<dbReference type="EMBL" id="FCOC02000001">
    <property type="protein sequence ID" value="SAL12192.1"/>
    <property type="molecule type" value="Genomic_DNA"/>
</dbReference>
<evidence type="ECO:0000313" key="6">
    <source>
        <dbReference type="Proteomes" id="UP000054893"/>
    </source>
</evidence>
<dbReference type="CDD" id="cd03801">
    <property type="entry name" value="GT4_PimA-like"/>
    <property type="match status" value="1"/>
</dbReference>
<protein>
    <submittedName>
        <fullName evidence="5">LPS biosynthesis-like protein</fullName>
    </submittedName>
</protein>
<dbReference type="OrthoDB" id="433681at2"/>
<dbReference type="InterPro" id="IPR028098">
    <property type="entry name" value="Glyco_trans_4-like_N"/>
</dbReference>
<sequence length="377" mass="41080">MRAAIRPLPKLGISANALKQSGGLERYAMDLVRGLNTAGFTGERKPVFFARKIDTSQPESAMVTAHKINVSFLPSKLRDTYFNWAVKRARKKARVDVLIGCNRVESSEIAICGGTHIGFLAATGRGERRSDTRQIEIERLQYRQAAVIVAHSEMMRDELRKLYNVPDSKIRVLCPPVDDTRFSPVSAAKRAELRKQFGFAEHETVLLFPSSSHERKGLPLIEAALRDSGLPVVIAVAGRPPARGSDRLRYIGYAKNIEDAYRAADFTILASSYEPFGLVGIESVMCGTPVIFPASIGCISAIADRAKFTFQPGNADDLRRTVQSALDSRPENLGAESILYNTSIDAHIEALLELAAGIRNSNSPNNPISAAGSTAPA</sequence>
<organism evidence="5 6">
    <name type="scientific">Caballeronia sordidicola</name>
    <name type="common">Burkholderia sordidicola</name>
    <dbReference type="NCBI Taxonomy" id="196367"/>
    <lineage>
        <taxon>Bacteria</taxon>
        <taxon>Pseudomonadati</taxon>
        <taxon>Pseudomonadota</taxon>
        <taxon>Betaproteobacteria</taxon>
        <taxon>Burkholderiales</taxon>
        <taxon>Burkholderiaceae</taxon>
        <taxon>Caballeronia</taxon>
    </lineage>
</organism>
<gene>
    <name evidence="5" type="ORF">AWB64_00487</name>
</gene>
<reference evidence="5 6" key="1">
    <citation type="submission" date="2016-01" db="EMBL/GenBank/DDBJ databases">
        <authorList>
            <person name="Oliw E.H."/>
        </authorList>
    </citation>
    <scope>NUCLEOTIDE SEQUENCE [LARGE SCALE GENOMIC DNA]</scope>
    <source>
        <strain evidence="5">LMG 22029</strain>
    </source>
</reference>
<dbReference type="RefSeq" id="WP_060816996.1">
    <property type="nucleotide sequence ID" value="NZ_FCOC02000001.1"/>
</dbReference>
<evidence type="ECO:0000259" key="3">
    <source>
        <dbReference type="Pfam" id="PF00534"/>
    </source>
</evidence>
<dbReference type="Proteomes" id="UP000054893">
    <property type="component" value="Unassembled WGS sequence"/>
</dbReference>
<dbReference type="Gene3D" id="3.40.50.2000">
    <property type="entry name" value="Glycogen Phosphorylase B"/>
    <property type="match status" value="2"/>
</dbReference>
<dbReference type="Pfam" id="PF13439">
    <property type="entry name" value="Glyco_transf_4"/>
    <property type="match status" value="1"/>
</dbReference>
<proteinExistence type="predicted"/>
<evidence type="ECO:0000259" key="4">
    <source>
        <dbReference type="Pfam" id="PF13439"/>
    </source>
</evidence>
<dbReference type="InterPro" id="IPR001296">
    <property type="entry name" value="Glyco_trans_1"/>
</dbReference>
<accession>A0A158EXD5</accession>
<dbReference type="SUPFAM" id="SSF53756">
    <property type="entry name" value="UDP-Glycosyltransferase/glycogen phosphorylase"/>
    <property type="match status" value="1"/>
</dbReference>
<dbReference type="PANTHER" id="PTHR12526">
    <property type="entry name" value="GLYCOSYLTRANSFERASE"/>
    <property type="match status" value="1"/>
</dbReference>
<feature type="domain" description="Glycosyltransferase subfamily 4-like N-terminal" evidence="4">
    <location>
        <begin position="22"/>
        <end position="181"/>
    </location>
</feature>
<evidence type="ECO:0000256" key="1">
    <source>
        <dbReference type="ARBA" id="ARBA00022676"/>
    </source>
</evidence>
<keyword evidence="2" id="KW-0808">Transferase</keyword>
<evidence type="ECO:0000256" key="2">
    <source>
        <dbReference type="ARBA" id="ARBA00022679"/>
    </source>
</evidence>
<dbReference type="GO" id="GO:0016757">
    <property type="term" value="F:glycosyltransferase activity"/>
    <property type="evidence" value="ECO:0007669"/>
    <property type="project" value="UniProtKB-KW"/>
</dbReference>
<keyword evidence="1" id="KW-0328">Glycosyltransferase</keyword>
<dbReference type="Pfam" id="PF00534">
    <property type="entry name" value="Glycos_transf_1"/>
    <property type="match status" value="1"/>
</dbReference>
<name>A0A158EXD5_CABSO</name>
<dbReference type="PANTHER" id="PTHR12526:SF510">
    <property type="entry name" value="D-INOSITOL 3-PHOSPHATE GLYCOSYLTRANSFERASE"/>
    <property type="match status" value="1"/>
</dbReference>